<evidence type="ECO:0000256" key="10">
    <source>
        <dbReference type="ARBA" id="ARBA00022723"/>
    </source>
</evidence>
<evidence type="ECO:0000256" key="6">
    <source>
        <dbReference type="ARBA" id="ARBA00018753"/>
    </source>
</evidence>
<dbReference type="NCBIfam" id="NF001100">
    <property type="entry name" value="PRK00133.1"/>
    <property type="match status" value="1"/>
</dbReference>
<dbReference type="SUPFAM" id="SSF47323">
    <property type="entry name" value="Anticodon-binding domain of a subclass of class I aminoacyl-tRNA synthetases"/>
    <property type="match status" value="1"/>
</dbReference>
<gene>
    <name evidence="22" type="primary">metG</name>
    <name evidence="22" type="ORF">ABS10_05865</name>
</gene>
<dbReference type="NCBIfam" id="TIGR00399">
    <property type="entry name" value="metG_C_term"/>
    <property type="match status" value="1"/>
</dbReference>
<evidence type="ECO:0000256" key="5">
    <source>
        <dbReference type="ARBA" id="ARBA00012838"/>
    </source>
</evidence>
<evidence type="ECO:0000256" key="12">
    <source>
        <dbReference type="ARBA" id="ARBA00022833"/>
    </source>
</evidence>
<evidence type="ECO:0000256" key="9">
    <source>
        <dbReference type="ARBA" id="ARBA00022598"/>
    </source>
</evidence>
<evidence type="ECO:0000256" key="13">
    <source>
        <dbReference type="ARBA" id="ARBA00022840"/>
    </source>
</evidence>
<evidence type="ECO:0000256" key="16">
    <source>
        <dbReference type="ARBA" id="ARBA00023146"/>
    </source>
</evidence>
<dbReference type="SUPFAM" id="SSF50249">
    <property type="entry name" value="Nucleic acid-binding proteins"/>
    <property type="match status" value="1"/>
</dbReference>
<dbReference type="NCBIfam" id="TIGR00398">
    <property type="entry name" value="metG"/>
    <property type="match status" value="1"/>
</dbReference>
<evidence type="ECO:0000313" key="23">
    <source>
        <dbReference type="Proteomes" id="UP000051027"/>
    </source>
</evidence>
<feature type="domain" description="TRNA-binding" evidence="21">
    <location>
        <begin position="553"/>
        <end position="655"/>
    </location>
</feature>
<dbReference type="GO" id="GO:0000049">
    <property type="term" value="F:tRNA binding"/>
    <property type="evidence" value="ECO:0007669"/>
    <property type="project" value="UniProtKB-UniRule"/>
</dbReference>
<sequence length="655" mass="73216">MNKLRKIIVTSALPYANGDIHVGHLLEHIQTDIWVRHLRMSDHYVLSFCADDAHGAPIMMKAEELNLKPEDFIGPIREAHISSLAKFGVEYSNYHSTHSSENQELSNEIYLAAKDAGYIFKKEIEQCFDETKGMFLADRYVSGDCPKCGAVDQYGDGCDKCGETYSATELLHPKSTLTGSTPILKNSEHIFFDLGQSKSHLKNFLATASIQKPIVAKLSEWLDGDLKSWDISRDNPYFGFSIPGENNKYFYVWVDAPIGYLAAAQNWAVSNKSTLDSLWGNDSEYEIHHFIGKDITYFHGLFWPALLQASKYKLPTNIHVHGFITVNGEKMSKSKGTFITADQFAEVCNPELLRYYYASKLNSKIEDLDLNLDDLSQKINSDLVGKFSNIFSRSAPFVLKNKNILALAVDEIHLNAARKFESEICIHLEAKDYSKALKLIMEIADNTNKYINELKPWKLDDEAALIVATTAINVFKNLCILLLPVIPVISGQLLKMLGITNATYGDLPKILAGVKIEEFQAVLSRVEPININQFHKKDERMEDRNEDFISIDDFMKVDMRVAEVIEASHVEGADKLIAVKLNLGELGEKSVFAGIKSAYDPTDLVGKLVVMAYNLAPRKMKFGISDGMILAASDSEGGIFVISPDTGAQPGQRIK</sequence>
<dbReference type="InterPro" id="IPR012340">
    <property type="entry name" value="NA-bd_OB-fold"/>
</dbReference>
<keyword evidence="15 20" id="KW-0648">Protein biosynthesis</keyword>
<dbReference type="Gene3D" id="2.40.50.140">
    <property type="entry name" value="Nucleic acid-binding proteins"/>
    <property type="match status" value="1"/>
</dbReference>
<evidence type="ECO:0000256" key="14">
    <source>
        <dbReference type="ARBA" id="ARBA00022884"/>
    </source>
</evidence>
<dbReference type="PROSITE" id="PS00178">
    <property type="entry name" value="AA_TRNA_LIGASE_I"/>
    <property type="match status" value="1"/>
</dbReference>
<evidence type="ECO:0000256" key="2">
    <source>
        <dbReference type="ARBA" id="ARBA00004496"/>
    </source>
</evidence>
<dbReference type="PROSITE" id="PS50886">
    <property type="entry name" value="TRBD"/>
    <property type="match status" value="1"/>
</dbReference>
<dbReference type="CDD" id="cd02800">
    <property type="entry name" value="tRNA_bind_EcMetRS_like"/>
    <property type="match status" value="1"/>
</dbReference>
<comment type="function">
    <text evidence="1">Is required not only for elongation of protein synthesis but also for the initiation of all mRNA translation through initiator tRNA(fMet) aminoacylation.</text>
</comment>
<dbReference type="InterPro" id="IPR029038">
    <property type="entry name" value="MetRS_Zn"/>
</dbReference>
<keyword evidence="13 20" id="KW-0067">ATP-binding</keyword>
<comment type="similarity">
    <text evidence="3">Belongs to the class-I aminoacyl-tRNA synthetase family. MetG type 1 subfamily.</text>
</comment>
<evidence type="ECO:0000256" key="4">
    <source>
        <dbReference type="ARBA" id="ARBA00011738"/>
    </source>
</evidence>
<dbReference type="SUPFAM" id="SSF52374">
    <property type="entry name" value="Nucleotidylyl transferase"/>
    <property type="match status" value="1"/>
</dbReference>
<evidence type="ECO:0000256" key="8">
    <source>
        <dbReference type="ARBA" id="ARBA00022555"/>
    </source>
</evidence>
<protein>
    <recommendedName>
        <fullName evidence="6">Methionine--tRNA ligase</fullName>
        <ecNumber evidence="5">6.1.1.10</ecNumber>
    </recommendedName>
    <alternativeName>
        <fullName evidence="17">Methionyl-tRNA synthetase</fullName>
    </alternativeName>
</protein>
<dbReference type="Pfam" id="PF01588">
    <property type="entry name" value="tRNA_bind"/>
    <property type="match status" value="1"/>
</dbReference>
<dbReference type="PANTHER" id="PTHR45765:SF1">
    <property type="entry name" value="METHIONINE--TRNA LIGASE, CYTOPLASMIC"/>
    <property type="match status" value="1"/>
</dbReference>
<keyword evidence="14 19" id="KW-0694">RNA-binding</keyword>
<dbReference type="PANTHER" id="PTHR45765">
    <property type="entry name" value="METHIONINE--TRNA LIGASE"/>
    <property type="match status" value="1"/>
</dbReference>
<dbReference type="InterPro" id="IPR033911">
    <property type="entry name" value="MetRS_core"/>
</dbReference>
<dbReference type="InterPro" id="IPR002547">
    <property type="entry name" value="tRNA-bd_dom"/>
</dbReference>
<dbReference type="GO" id="GO:0046872">
    <property type="term" value="F:metal ion binding"/>
    <property type="evidence" value="ECO:0007669"/>
    <property type="project" value="UniProtKB-KW"/>
</dbReference>
<dbReference type="EC" id="6.1.1.10" evidence="5"/>
<accession>A0A0R2UEV7</accession>
<organism evidence="22 23">
    <name type="scientific">SAR86 cluster bacterium BACL1 MAG-120820-bin45</name>
    <dbReference type="NCBI Taxonomy" id="1655612"/>
    <lineage>
        <taxon>Bacteria</taxon>
        <taxon>Pseudomonadati</taxon>
        <taxon>Pseudomonadota</taxon>
        <taxon>Gammaproteobacteria</taxon>
        <taxon>SAR86 cluster</taxon>
    </lineage>
</organism>
<comment type="subunit">
    <text evidence="4">Homodimer.</text>
</comment>
<keyword evidence="16 20" id="KW-0030">Aminoacyl-tRNA synthetase</keyword>
<comment type="subcellular location">
    <subcellularLocation>
        <location evidence="2">Cytoplasm</location>
    </subcellularLocation>
</comment>
<dbReference type="PRINTS" id="PR01041">
    <property type="entry name" value="TRNASYNTHMET"/>
</dbReference>
<evidence type="ECO:0000313" key="22">
    <source>
        <dbReference type="EMBL" id="KRO95875.1"/>
    </source>
</evidence>
<dbReference type="InterPro" id="IPR015413">
    <property type="entry name" value="Methionyl/Leucyl_tRNA_Synth"/>
</dbReference>
<proteinExistence type="inferred from homology"/>
<dbReference type="InterPro" id="IPR001412">
    <property type="entry name" value="aa-tRNA-synth_I_CS"/>
</dbReference>
<evidence type="ECO:0000256" key="3">
    <source>
        <dbReference type="ARBA" id="ARBA00008258"/>
    </source>
</evidence>
<dbReference type="SUPFAM" id="SSF57770">
    <property type="entry name" value="Methionyl-tRNA synthetase (MetRS), Zn-domain"/>
    <property type="match status" value="1"/>
</dbReference>
<evidence type="ECO:0000256" key="11">
    <source>
        <dbReference type="ARBA" id="ARBA00022741"/>
    </source>
</evidence>
<dbReference type="GO" id="GO:0005524">
    <property type="term" value="F:ATP binding"/>
    <property type="evidence" value="ECO:0007669"/>
    <property type="project" value="UniProtKB-KW"/>
</dbReference>
<dbReference type="GO" id="GO:0006431">
    <property type="term" value="P:methionyl-tRNA aminoacylation"/>
    <property type="evidence" value="ECO:0007669"/>
    <property type="project" value="InterPro"/>
</dbReference>
<evidence type="ECO:0000256" key="20">
    <source>
        <dbReference type="RuleBase" id="RU363039"/>
    </source>
</evidence>
<dbReference type="FunFam" id="2.40.50.140:FF:000042">
    <property type="entry name" value="Methionine--tRNA ligase"/>
    <property type="match status" value="1"/>
</dbReference>
<dbReference type="GO" id="GO:0005829">
    <property type="term" value="C:cytosol"/>
    <property type="evidence" value="ECO:0007669"/>
    <property type="project" value="TreeGrafter"/>
</dbReference>
<evidence type="ECO:0000256" key="17">
    <source>
        <dbReference type="ARBA" id="ARBA00030904"/>
    </source>
</evidence>
<dbReference type="InterPro" id="IPR009080">
    <property type="entry name" value="tRNAsynth_Ia_anticodon-bd"/>
</dbReference>
<dbReference type="AlphaFoldDB" id="A0A0R2UEV7"/>
<keyword evidence="8 19" id="KW-0820">tRNA-binding</keyword>
<evidence type="ECO:0000256" key="15">
    <source>
        <dbReference type="ARBA" id="ARBA00022917"/>
    </source>
</evidence>
<comment type="caution">
    <text evidence="22">The sequence shown here is derived from an EMBL/GenBank/DDBJ whole genome shotgun (WGS) entry which is preliminary data.</text>
</comment>
<evidence type="ECO:0000256" key="7">
    <source>
        <dbReference type="ARBA" id="ARBA00022490"/>
    </source>
</evidence>
<evidence type="ECO:0000256" key="18">
    <source>
        <dbReference type="ARBA" id="ARBA00047364"/>
    </source>
</evidence>
<evidence type="ECO:0000259" key="21">
    <source>
        <dbReference type="PROSITE" id="PS50886"/>
    </source>
</evidence>
<dbReference type="EMBL" id="LICS01000014">
    <property type="protein sequence ID" value="KRO95875.1"/>
    <property type="molecule type" value="Genomic_DNA"/>
</dbReference>
<dbReference type="InterPro" id="IPR004495">
    <property type="entry name" value="Met-tRNA-synth_bsu_C"/>
</dbReference>
<keyword evidence="11 20" id="KW-0547">Nucleotide-binding</keyword>
<reference evidence="22 23" key="1">
    <citation type="submission" date="2015-10" db="EMBL/GenBank/DDBJ databases">
        <title>Metagenome-Assembled Genomes uncover a global brackish microbiome.</title>
        <authorList>
            <person name="Hugerth L.W."/>
            <person name="Larsson J."/>
            <person name="Alneberg J."/>
            <person name="Lindh M.V."/>
            <person name="Legrand C."/>
            <person name="Pinhassi J."/>
            <person name="Andersson A.F."/>
        </authorList>
    </citation>
    <scope>NUCLEOTIDE SEQUENCE [LARGE SCALE GENOMIC DNA]</scope>
    <source>
        <strain evidence="22">BACL1 MAG-120820-bin45</strain>
    </source>
</reference>
<dbReference type="Proteomes" id="UP000051027">
    <property type="component" value="Unassembled WGS sequence"/>
</dbReference>
<dbReference type="Gene3D" id="2.20.28.20">
    <property type="entry name" value="Methionyl-tRNA synthetase, Zn-domain"/>
    <property type="match status" value="1"/>
</dbReference>
<name>A0A0R2UEV7_9GAMM</name>
<dbReference type="Gene3D" id="1.10.730.10">
    <property type="entry name" value="Isoleucyl-tRNA Synthetase, Domain 1"/>
    <property type="match status" value="1"/>
</dbReference>
<keyword evidence="9 20" id="KW-0436">Ligase</keyword>
<dbReference type="Pfam" id="PF09334">
    <property type="entry name" value="tRNA-synt_1g"/>
    <property type="match status" value="1"/>
</dbReference>
<evidence type="ECO:0000256" key="1">
    <source>
        <dbReference type="ARBA" id="ARBA00003314"/>
    </source>
</evidence>
<keyword evidence="10" id="KW-0479">Metal-binding</keyword>
<dbReference type="FunFam" id="2.20.28.20:FF:000001">
    <property type="entry name" value="Methionine--tRNA ligase"/>
    <property type="match status" value="1"/>
</dbReference>
<evidence type="ECO:0000256" key="19">
    <source>
        <dbReference type="PROSITE-ProRule" id="PRU00209"/>
    </source>
</evidence>
<dbReference type="InterPro" id="IPR014729">
    <property type="entry name" value="Rossmann-like_a/b/a_fold"/>
</dbReference>
<comment type="catalytic activity">
    <reaction evidence="18">
        <text>tRNA(Met) + L-methionine + ATP = L-methionyl-tRNA(Met) + AMP + diphosphate</text>
        <dbReference type="Rhea" id="RHEA:13481"/>
        <dbReference type="Rhea" id="RHEA-COMP:9667"/>
        <dbReference type="Rhea" id="RHEA-COMP:9698"/>
        <dbReference type="ChEBI" id="CHEBI:30616"/>
        <dbReference type="ChEBI" id="CHEBI:33019"/>
        <dbReference type="ChEBI" id="CHEBI:57844"/>
        <dbReference type="ChEBI" id="CHEBI:78442"/>
        <dbReference type="ChEBI" id="CHEBI:78530"/>
        <dbReference type="ChEBI" id="CHEBI:456215"/>
        <dbReference type="EC" id="6.1.1.10"/>
    </reaction>
</comment>
<keyword evidence="12" id="KW-0862">Zinc</keyword>
<dbReference type="Gene3D" id="3.40.50.620">
    <property type="entry name" value="HUPs"/>
    <property type="match status" value="1"/>
</dbReference>
<dbReference type="STRING" id="1655612.ABS10_05865"/>
<dbReference type="InterPro" id="IPR023458">
    <property type="entry name" value="Met-tRNA_ligase_1"/>
</dbReference>
<keyword evidence="7" id="KW-0963">Cytoplasm</keyword>
<dbReference type="InterPro" id="IPR014758">
    <property type="entry name" value="Met-tRNA_synth"/>
</dbReference>
<dbReference type="GO" id="GO:0004825">
    <property type="term" value="F:methionine-tRNA ligase activity"/>
    <property type="evidence" value="ECO:0007669"/>
    <property type="project" value="UniProtKB-EC"/>
</dbReference>